<keyword evidence="4" id="KW-1185">Reference proteome</keyword>
<evidence type="ECO:0000313" key="3">
    <source>
        <dbReference type="EMBL" id="MBB6144813.1"/>
    </source>
</evidence>
<organism evidence="3 4">
    <name type="scientific">Silvibacterium bohemicum</name>
    <dbReference type="NCBI Taxonomy" id="1577686"/>
    <lineage>
        <taxon>Bacteria</taxon>
        <taxon>Pseudomonadati</taxon>
        <taxon>Acidobacteriota</taxon>
        <taxon>Terriglobia</taxon>
        <taxon>Terriglobales</taxon>
        <taxon>Acidobacteriaceae</taxon>
        <taxon>Silvibacterium</taxon>
    </lineage>
</organism>
<evidence type="ECO:0000313" key="4">
    <source>
        <dbReference type="Proteomes" id="UP000538666"/>
    </source>
</evidence>
<dbReference type="EMBL" id="JACHEK010000005">
    <property type="protein sequence ID" value="MBB6144813.1"/>
    <property type="molecule type" value="Genomic_DNA"/>
</dbReference>
<dbReference type="Pfam" id="PF13598">
    <property type="entry name" value="DUF4139"/>
    <property type="match status" value="1"/>
</dbReference>
<accession>A0A841JTS9</accession>
<feature type="chain" id="PRO_5032854325" description="DUF4139 domain-containing protein" evidence="1">
    <location>
        <begin position="25"/>
        <end position="505"/>
    </location>
</feature>
<reference evidence="3 4" key="1">
    <citation type="submission" date="2020-08" db="EMBL/GenBank/DDBJ databases">
        <title>Genomic Encyclopedia of Type Strains, Phase IV (KMG-IV): sequencing the most valuable type-strain genomes for metagenomic binning, comparative biology and taxonomic classification.</title>
        <authorList>
            <person name="Goeker M."/>
        </authorList>
    </citation>
    <scope>NUCLEOTIDE SEQUENCE [LARGE SCALE GENOMIC DNA]</scope>
    <source>
        <strain evidence="3 4">DSM 103733</strain>
    </source>
</reference>
<dbReference type="RefSeq" id="WP_050059623.1">
    <property type="nucleotide sequence ID" value="NZ_JACHEK010000005.1"/>
</dbReference>
<keyword evidence="1" id="KW-0732">Signal</keyword>
<comment type="caution">
    <text evidence="3">The sequence shown here is derived from an EMBL/GenBank/DDBJ whole genome shotgun (WGS) entry which is preliminary data.</text>
</comment>
<evidence type="ECO:0000259" key="2">
    <source>
        <dbReference type="Pfam" id="PF13598"/>
    </source>
</evidence>
<evidence type="ECO:0000256" key="1">
    <source>
        <dbReference type="SAM" id="SignalP"/>
    </source>
</evidence>
<protein>
    <recommendedName>
        <fullName evidence="2">DUF4139 domain-containing protein</fullName>
    </recommendedName>
</protein>
<dbReference type="Proteomes" id="UP000538666">
    <property type="component" value="Unassembled WGS sequence"/>
</dbReference>
<dbReference type="InterPro" id="IPR037291">
    <property type="entry name" value="DUF4139"/>
</dbReference>
<dbReference type="AlphaFoldDB" id="A0A841JTS9"/>
<dbReference type="PANTHER" id="PTHR38075:SF1">
    <property type="entry name" value="DUF4139 DOMAIN-CONTAINING PROTEIN"/>
    <property type="match status" value="1"/>
</dbReference>
<gene>
    <name evidence="3" type="ORF">HNQ77_002769</name>
</gene>
<name>A0A841JTS9_9BACT</name>
<proteinExistence type="predicted"/>
<sequence>MWRCGLKAKALAVFLLAVSIPGFAQHNQTADSSPANQATGTSLTIYNSDLAVARTMIDLDLKRGSSEVTTTQVTRQLEPDSVVLRDPSGSRVIDILEQNYDAAVIDQDALLRHFEGQTIDFQNLLYRSDQEGQRLVTTPGKIVRAPSPGISPMIEVDGKLQFQLPGIPVFPASIDGLLLKPTLRWQIFSDSAAHFPAELSYLTHGFTWNATYNVVASGEEASTSGDERMDMVGWVTISNNSGTDFTDAKVKLMAGNVATAPPPPRPMFRAMAGMLTMDQAAPSPVTQKSFDDFHLYDLNRQVTLKDRETKQIEFIRASAIPVTRRYIYDGAENLPGPIGEGVYTQLEFGSASGKQVHVEQEFINSKKNHLGMPLPAGTMRFYRRDADGQMEFVGENAINHTPEDEKVKLTTGSAFDVTGERKRTNFKVNNQEHVIDESYSITVKNAKDKPVNVDVVEHLFRAANWDIVEKSIAFEKRDSSTIAFPVTVPAHSSQDVSYTVHYSWQ</sequence>
<feature type="signal peptide" evidence="1">
    <location>
        <begin position="1"/>
        <end position="24"/>
    </location>
</feature>
<dbReference type="PANTHER" id="PTHR38075">
    <property type="entry name" value="DUF4139 DOMAIN-CONTAINING PROTEIN"/>
    <property type="match status" value="1"/>
</dbReference>
<feature type="domain" description="DUF4139" evidence="2">
    <location>
        <begin position="198"/>
        <end position="504"/>
    </location>
</feature>